<keyword evidence="2" id="KW-1133">Transmembrane helix</keyword>
<feature type="compositionally biased region" description="Basic and acidic residues" evidence="1">
    <location>
        <begin position="294"/>
        <end position="308"/>
    </location>
</feature>
<evidence type="ECO:0000256" key="1">
    <source>
        <dbReference type="SAM" id="MobiDB-lite"/>
    </source>
</evidence>
<protein>
    <submittedName>
        <fullName evidence="3">Serine threonine phosphatase 6 regulatory ankyrin repeat subunit A</fullName>
    </submittedName>
</protein>
<feature type="transmembrane region" description="Helical" evidence="2">
    <location>
        <begin position="194"/>
        <end position="217"/>
    </location>
</feature>
<evidence type="ECO:0000313" key="3">
    <source>
        <dbReference type="EMBL" id="KAF5702463.1"/>
    </source>
</evidence>
<sequence length="327" mass="36653">MLSSRHKFLKACIGRTRENKAAAEIEYMSSTSTEVGELFNGRGIVRTMGQPDIAQSIVFPDELLKDKKGAQNQSYGIHTPKSASQKGILYKEGYIDELDLAAQNWLKSFKGIAISVSSIKRANPLQKNDKHPKYWESLRFPYLQLNVATEKISAKIRSIELHLAAVVAVILQASLLIIAVVIPYRFEGYESQPWGLLCYIGGSVRLFIGMLACSVAVELSTKEFKWRPSSGNSDETQKPFTKSAPYMDVFWVQRTQRVNDQDFNSYLIHSHKQFISTSCRREDVLSAKGGSENKMPDQIEAHCIDKKASSNPTKANIPAGSDEDRRL</sequence>
<evidence type="ECO:0000256" key="2">
    <source>
        <dbReference type="SAM" id="Phobius"/>
    </source>
</evidence>
<keyword evidence="4" id="KW-1185">Reference proteome</keyword>
<reference evidence="3 4" key="1">
    <citation type="submission" date="2020-05" db="EMBL/GenBank/DDBJ databases">
        <title>Identification and distribution of gene clusters putatively required for synthesis of sphingolipid metabolism inhibitors in phylogenetically diverse species of the filamentous fungus Fusarium.</title>
        <authorList>
            <person name="Kim H.-S."/>
            <person name="Busman M."/>
            <person name="Brown D.W."/>
            <person name="Divon H."/>
            <person name="Uhlig S."/>
            <person name="Proctor R.H."/>
        </authorList>
    </citation>
    <scope>NUCLEOTIDE SEQUENCE [LARGE SCALE GENOMIC DNA]</scope>
    <source>
        <strain evidence="3 4">NRRL 66235</strain>
    </source>
</reference>
<keyword evidence="2" id="KW-0812">Transmembrane</keyword>
<organism evidence="3 4">
    <name type="scientific">Fusarium mundagurra</name>
    <dbReference type="NCBI Taxonomy" id="1567541"/>
    <lineage>
        <taxon>Eukaryota</taxon>
        <taxon>Fungi</taxon>
        <taxon>Dikarya</taxon>
        <taxon>Ascomycota</taxon>
        <taxon>Pezizomycotina</taxon>
        <taxon>Sordariomycetes</taxon>
        <taxon>Hypocreomycetidae</taxon>
        <taxon>Hypocreales</taxon>
        <taxon>Nectriaceae</taxon>
        <taxon>Fusarium</taxon>
        <taxon>Fusarium fujikuroi species complex</taxon>
    </lineage>
</organism>
<gene>
    <name evidence="3" type="ORF">FMUND_13463</name>
</gene>
<dbReference type="EMBL" id="JAAOAN010000617">
    <property type="protein sequence ID" value="KAF5702463.1"/>
    <property type="molecule type" value="Genomic_DNA"/>
</dbReference>
<dbReference type="OrthoDB" id="194358at2759"/>
<evidence type="ECO:0000313" key="4">
    <source>
        <dbReference type="Proteomes" id="UP000544331"/>
    </source>
</evidence>
<feature type="region of interest" description="Disordered" evidence="1">
    <location>
        <begin position="288"/>
        <end position="327"/>
    </location>
</feature>
<dbReference type="AlphaFoldDB" id="A0A8H6D3G4"/>
<comment type="caution">
    <text evidence="3">The sequence shown here is derived from an EMBL/GenBank/DDBJ whole genome shotgun (WGS) entry which is preliminary data.</text>
</comment>
<name>A0A8H6D3G4_9HYPO</name>
<keyword evidence="2" id="KW-0472">Membrane</keyword>
<feature type="transmembrane region" description="Helical" evidence="2">
    <location>
        <begin position="161"/>
        <end position="182"/>
    </location>
</feature>
<proteinExistence type="predicted"/>
<dbReference type="Proteomes" id="UP000544331">
    <property type="component" value="Unassembled WGS sequence"/>
</dbReference>
<accession>A0A8H6D3G4</accession>